<keyword evidence="11 12" id="KW-1006">Bacterial flagellum protein export</keyword>
<comment type="subcellular location">
    <subcellularLocation>
        <location evidence="1">Cell membrane</location>
        <topology evidence="1">Multi-pass membrane protein</topology>
    </subcellularLocation>
</comment>
<evidence type="ECO:0000256" key="9">
    <source>
        <dbReference type="ARBA" id="ARBA00022989"/>
    </source>
</evidence>
<evidence type="ECO:0000256" key="12">
    <source>
        <dbReference type="RuleBase" id="RU364091"/>
    </source>
</evidence>
<name>A0A6I3SBV2_HELMO</name>
<keyword evidence="13" id="KW-0282">Flagellum</keyword>
<dbReference type="InterPro" id="IPR029025">
    <property type="entry name" value="T3SS_substrate_exporter_C"/>
</dbReference>
<gene>
    <name evidence="12 13" type="primary">flhB</name>
    <name evidence="13" type="ORF">GJ688_02285</name>
</gene>
<keyword evidence="13" id="KW-0969">Cilium</keyword>
<evidence type="ECO:0000313" key="13">
    <source>
        <dbReference type="EMBL" id="MTV47812.1"/>
    </source>
</evidence>
<dbReference type="Gene3D" id="6.10.250.2080">
    <property type="match status" value="1"/>
</dbReference>
<keyword evidence="10 12" id="KW-0472">Membrane</keyword>
<protein>
    <recommendedName>
        <fullName evidence="3 12">Flagellar biosynthetic protein FlhB</fullName>
    </recommendedName>
</protein>
<keyword evidence="9 12" id="KW-1133">Transmembrane helix</keyword>
<dbReference type="InterPro" id="IPR006136">
    <property type="entry name" value="FlhB"/>
</dbReference>
<dbReference type="GO" id="GO:0009306">
    <property type="term" value="P:protein secretion"/>
    <property type="evidence" value="ECO:0007669"/>
    <property type="project" value="InterPro"/>
</dbReference>
<evidence type="ECO:0000256" key="11">
    <source>
        <dbReference type="ARBA" id="ARBA00023225"/>
    </source>
</evidence>
<keyword evidence="13" id="KW-0966">Cell projection</keyword>
<evidence type="ECO:0000256" key="3">
    <source>
        <dbReference type="ARBA" id="ARBA00021622"/>
    </source>
</evidence>
<keyword evidence="5 12" id="KW-1003">Cell membrane</keyword>
<evidence type="ECO:0000256" key="5">
    <source>
        <dbReference type="ARBA" id="ARBA00022475"/>
    </source>
</evidence>
<evidence type="ECO:0000256" key="4">
    <source>
        <dbReference type="ARBA" id="ARBA00022448"/>
    </source>
</evidence>
<evidence type="ECO:0000256" key="7">
    <source>
        <dbReference type="ARBA" id="ARBA00022795"/>
    </source>
</evidence>
<dbReference type="PRINTS" id="PR00950">
    <property type="entry name" value="TYPE3IMSPROT"/>
</dbReference>
<comment type="similarity">
    <text evidence="2 12">Belongs to the type III secretion exporter family.</text>
</comment>
<evidence type="ECO:0000313" key="14">
    <source>
        <dbReference type="Proteomes" id="UP000430670"/>
    </source>
</evidence>
<dbReference type="NCBIfam" id="TIGR00328">
    <property type="entry name" value="flhB"/>
    <property type="match status" value="1"/>
</dbReference>
<keyword evidence="7 12" id="KW-1005">Bacterial flagellum biogenesis</keyword>
<evidence type="ECO:0000256" key="1">
    <source>
        <dbReference type="ARBA" id="ARBA00004651"/>
    </source>
</evidence>
<keyword evidence="8 12" id="KW-0653">Protein transport</keyword>
<dbReference type="Proteomes" id="UP000430670">
    <property type="component" value="Unassembled WGS sequence"/>
</dbReference>
<dbReference type="InterPro" id="IPR006135">
    <property type="entry name" value="T3SS_substrate_exporter"/>
</dbReference>
<comment type="function">
    <text evidence="12">Required for formation of the rod structure in the basal body of the flagellar apparatus. Together with FliI and FliH, may constitute the export apparatus of flagellin.</text>
</comment>
<dbReference type="OrthoDB" id="9807950at2"/>
<feature type="transmembrane region" description="Helical" evidence="12">
    <location>
        <begin position="96"/>
        <end position="125"/>
    </location>
</feature>
<dbReference type="Gene3D" id="3.40.1690.10">
    <property type="entry name" value="secretion proteins EscU"/>
    <property type="match status" value="1"/>
</dbReference>
<comment type="caution">
    <text evidence="13">The sequence shown here is derived from an EMBL/GenBank/DDBJ whole genome shotgun (WGS) entry which is preliminary data.</text>
</comment>
<feature type="transmembrane region" description="Helical" evidence="12">
    <location>
        <begin position="200"/>
        <end position="218"/>
    </location>
</feature>
<keyword evidence="6 12" id="KW-0812">Transmembrane</keyword>
<keyword evidence="4 12" id="KW-0813">Transport</keyword>
<proteinExistence type="inferred from homology"/>
<comment type="caution">
    <text evidence="12">Lacks conserved residue(s) required for the propagation of feature annotation.</text>
</comment>
<keyword evidence="14" id="KW-1185">Reference proteome</keyword>
<dbReference type="GO" id="GO:0044780">
    <property type="term" value="P:bacterial-type flagellum assembly"/>
    <property type="evidence" value="ECO:0007669"/>
    <property type="project" value="InterPro"/>
</dbReference>
<reference evidence="13 14" key="1">
    <citation type="submission" date="2019-11" db="EMBL/GenBank/DDBJ databases">
        <title>Whole-genome sequence of a the green, strictly anaerobic photosynthetic bacterium Heliobacillus mobilis DSM 6151.</title>
        <authorList>
            <person name="Kyndt J.A."/>
            <person name="Meyer T.E."/>
        </authorList>
    </citation>
    <scope>NUCLEOTIDE SEQUENCE [LARGE SCALE GENOMIC DNA]</scope>
    <source>
        <strain evidence="13 14">DSM 6151</strain>
    </source>
</reference>
<evidence type="ECO:0000256" key="8">
    <source>
        <dbReference type="ARBA" id="ARBA00022927"/>
    </source>
</evidence>
<evidence type="ECO:0000256" key="6">
    <source>
        <dbReference type="ARBA" id="ARBA00022692"/>
    </source>
</evidence>
<dbReference type="GO" id="GO:0005886">
    <property type="term" value="C:plasma membrane"/>
    <property type="evidence" value="ECO:0007669"/>
    <property type="project" value="UniProtKB-SubCell"/>
</dbReference>
<dbReference type="PANTHER" id="PTHR30531">
    <property type="entry name" value="FLAGELLAR BIOSYNTHETIC PROTEIN FLHB"/>
    <property type="match status" value="1"/>
</dbReference>
<evidence type="ECO:0000256" key="2">
    <source>
        <dbReference type="ARBA" id="ARBA00010690"/>
    </source>
</evidence>
<dbReference type="EMBL" id="WNKU01000001">
    <property type="protein sequence ID" value="MTV47812.1"/>
    <property type="molecule type" value="Genomic_DNA"/>
</dbReference>
<sequence length="362" mass="40544">MKPVLKWDLQWFSGEKTEKPTGKRRSEARKKGQVARSSEINTALSLLFSFVALKYFGLQTFDGFERIMVYYLSTSSQENLSPVAVMTTGLEVAIRALLMVAPFLLVALTAGILASYLQVGFLFSLEGLKMNWGKLNPLNGLGRIFSKQALVELVKSLGKVTIIGYVAYSAIIKHLYIFPTLIGADIQTAIASISEIAYDVGFRVALLLIAVAALDYWFQWYSHEESLKMSKQEVKEEHKQSEGDPQIKGKIRQRMREVAMRRMMQELPKADVVITNPTHFAIALKYEGALMTAPVVIAKGQDYVALKIKEIAQSHGIPTVEDRPLAQALYRTVEIGQEIPAELFQAVAEVFAFVYRLKKKKA</sequence>
<evidence type="ECO:0000256" key="10">
    <source>
        <dbReference type="ARBA" id="ARBA00023136"/>
    </source>
</evidence>
<dbReference type="Pfam" id="PF01312">
    <property type="entry name" value="Bac_export_2"/>
    <property type="match status" value="1"/>
</dbReference>
<accession>A0A6I3SBV2</accession>
<dbReference type="AlphaFoldDB" id="A0A6I3SBV2"/>
<dbReference type="RefSeq" id="WP_155474876.1">
    <property type="nucleotide sequence ID" value="NZ_WNKU01000001.1"/>
</dbReference>
<dbReference type="FunFam" id="3.40.1690.10:FF:000001">
    <property type="entry name" value="Flagellar biosynthetic protein FlhB"/>
    <property type="match status" value="1"/>
</dbReference>
<dbReference type="SUPFAM" id="SSF160544">
    <property type="entry name" value="EscU C-terminal domain-like"/>
    <property type="match status" value="1"/>
</dbReference>
<dbReference type="PANTHER" id="PTHR30531:SF12">
    <property type="entry name" value="FLAGELLAR BIOSYNTHETIC PROTEIN FLHB"/>
    <property type="match status" value="1"/>
</dbReference>
<organism evidence="13 14">
    <name type="scientific">Heliobacterium mobile</name>
    <name type="common">Heliobacillus mobilis</name>
    <dbReference type="NCBI Taxonomy" id="28064"/>
    <lineage>
        <taxon>Bacteria</taxon>
        <taxon>Bacillati</taxon>
        <taxon>Bacillota</taxon>
        <taxon>Clostridia</taxon>
        <taxon>Eubacteriales</taxon>
        <taxon>Heliobacteriaceae</taxon>
        <taxon>Heliobacterium</taxon>
    </lineage>
</organism>